<name>A0A229FTC3_9BURK</name>
<comment type="subcellular location">
    <subcellularLocation>
        <location evidence="6">Cell outer membrane</location>
    </subcellularLocation>
</comment>
<protein>
    <recommendedName>
        <fullName evidence="6">Outer membrane protein assembly factor BamD</fullName>
    </recommendedName>
</protein>
<proteinExistence type="inferred from homology"/>
<dbReference type="Pfam" id="PF13525">
    <property type="entry name" value="YfiO"/>
    <property type="match status" value="1"/>
</dbReference>
<keyword evidence="3" id="KW-0564">Palmitate</keyword>
<accession>A0A229FTC3</accession>
<dbReference type="EMBL" id="NJGG01000002">
    <property type="protein sequence ID" value="OXL14818.1"/>
    <property type="molecule type" value="Genomic_DNA"/>
</dbReference>
<dbReference type="NCBIfam" id="TIGR03302">
    <property type="entry name" value="OM_YfiO"/>
    <property type="match status" value="1"/>
</dbReference>
<dbReference type="Proteomes" id="UP000215188">
    <property type="component" value="Unassembled WGS sequence"/>
</dbReference>
<dbReference type="PANTHER" id="PTHR37423">
    <property type="entry name" value="SOLUBLE LYTIC MUREIN TRANSGLYCOSYLASE-RELATED"/>
    <property type="match status" value="1"/>
</dbReference>
<evidence type="ECO:0000313" key="8">
    <source>
        <dbReference type="EMBL" id="OXL14818.1"/>
    </source>
</evidence>
<dbReference type="InterPro" id="IPR011990">
    <property type="entry name" value="TPR-like_helical_dom_sf"/>
</dbReference>
<keyword evidence="4 6" id="KW-0998">Cell outer membrane</keyword>
<evidence type="ECO:0000256" key="2">
    <source>
        <dbReference type="ARBA" id="ARBA00023136"/>
    </source>
</evidence>
<dbReference type="InterPro" id="IPR017689">
    <property type="entry name" value="BamD"/>
</dbReference>
<reference evidence="8 9" key="1">
    <citation type="submission" date="2017-06" db="EMBL/GenBank/DDBJ databases">
        <title>Reclassification of a Polynucleobacter cosmopolitanus strain isolated from tropical Lake Victoria as Polynucleobacter victoriensis comb. nov.</title>
        <authorList>
            <person name="Hahn M.W."/>
        </authorList>
    </citation>
    <scope>NUCLEOTIDE SEQUENCE [LARGE SCALE GENOMIC DNA]</scope>
    <source>
        <strain evidence="8 9">MWH-MoIso2</strain>
    </source>
</reference>
<comment type="subunit">
    <text evidence="6">Part of the Bam complex.</text>
</comment>
<evidence type="ECO:0000256" key="3">
    <source>
        <dbReference type="ARBA" id="ARBA00023139"/>
    </source>
</evidence>
<evidence type="ECO:0000256" key="6">
    <source>
        <dbReference type="HAMAP-Rule" id="MF_00922"/>
    </source>
</evidence>
<dbReference type="GO" id="GO:0051205">
    <property type="term" value="P:protein insertion into membrane"/>
    <property type="evidence" value="ECO:0007669"/>
    <property type="project" value="UniProtKB-UniRule"/>
</dbReference>
<dbReference type="GO" id="GO:0043165">
    <property type="term" value="P:Gram-negative-bacterium-type cell outer membrane assembly"/>
    <property type="evidence" value="ECO:0007669"/>
    <property type="project" value="UniProtKB-UniRule"/>
</dbReference>
<keyword evidence="9" id="KW-1185">Reference proteome</keyword>
<gene>
    <name evidence="6" type="primary">bamD</name>
    <name evidence="8" type="ORF">AOC33_05685</name>
</gene>
<evidence type="ECO:0000256" key="1">
    <source>
        <dbReference type="ARBA" id="ARBA00022729"/>
    </source>
</evidence>
<evidence type="ECO:0000256" key="5">
    <source>
        <dbReference type="ARBA" id="ARBA00023288"/>
    </source>
</evidence>
<evidence type="ECO:0000313" key="9">
    <source>
        <dbReference type="Proteomes" id="UP000215188"/>
    </source>
</evidence>
<dbReference type="InterPro" id="IPR039565">
    <property type="entry name" value="BamD-like"/>
</dbReference>
<comment type="similarity">
    <text evidence="6">Belongs to the BamD family.</text>
</comment>
<dbReference type="AlphaFoldDB" id="A0A229FTC3"/>
<dbReference type="OrthoDB" id="9779191at2"/>
<organism evidence="8 9">
    <name type="scientific">Polynucleobacter cosmopolitanus</name>
    <dbReference type="NCBI Taxonomy" id="351345"/>
    <lineage>
        <taxon>Bacteria</taxon>
        <taxon>Pseudomonadati</taxon>
        <taxon>Pseudomonadota</taxon>
        <taxon>Betaproteobacteria</taxon>
        <taxon>Burkholderiales</taxon>
        <taxon>Burkholderiaceae</taxon>
        <taxon>Polynucleobacter</taxon>
    </lineage>
</organism>
<dbReference type="GO" id="GO:1990063">
    <property type="term" value="C:Bam protein complex"/>
    <property type="evidence" value="ECO:0007669"/>
    <property type="project" value="TreeGrafter"/>
</dbReference>
<dbReference type="RefSeq" id="WP_089515690.1">
    <property type="nucleotide sequence ID" value="NZ_NJGG01000002.1"/>
</dbReference>
<comment type="function">
    <text evidence="6">Part of the outer membrane protein assembly complex, which is involved in assembly and insertion of beta-barrel proteins into the outer membrane.</text>
</comment>
<evidence type="ECO:0000259" key="7">
    <source>
        <dbReference type="Pfam" id="PF13525"/>
    </source>
</evidence>
<keyword evidence="2 6" id="KW-0472">Membrane</keyword>
<dbReference type="HAMAP" id="MF_00922">
    <property type="entry name" value="OM_assembly_BamD"/>
    <property type="match status" value="1"/>
</dbReference>
<keyword evidence="1 6" id="KW-0732">Signal</keyword>
<dbReference type="Gene3D" id="1.25.40.10">
    <property type="entry name" value="Tetratricopeptide repeat domain"/>
    <property type="match status" value="1"/>
</dbReference>
<dbReference type="CDD" id="cd15830">
    <property type="entry name" value="BamD"/>
    <property type="match status" value="1"/>
</dbReference>
<comment type="caution">
    <text evidence="8">The sequence shown here is derived from an EMBL/GenBank/DDBJ whole genome shotgun (WGS) entry which is preliminary data.</text>
</comment>
<dbReference type="SUPFAM" id="SSF48452">
    <property type="entry name" value="TPR-like"/>
    <property type="match status" value="1"/>
</dbReference>
<sequence length="292" mass="32970">MPKLDAFPCINNASLSRIGQRLATSIASICILGSSALLTGCAGDVNDETAGWSQNKLYVEAKDAMDGGDNAKCVKYFEKLEARYPFGPYAQQSQINVAYCHWKDGELAQAITAVDRFLQLHPGHPSVDYAYYLKGLITFNDNMGFLGKLTGQDLSERDPRAARDAFEAFKILTTRFPESKYTPDALDRMRYIVNSLADSDVNTARYYFRRGAYLAAINRAQRAITDYDRAPATEEALYILYKSYEALNMKDLSNDTLRVLKLNFPQSQILVTGKRTGADEIKPSWWQIWRKY</sequence>
<dbReference type="PANTHER" id="PTHR37423:SF1">
    <property type="entry name" value="OUTER MEMBRANE PROTEIN ASSEMBLY FACTOR BAMD"/>
    <property type="match status" value="1"/>
</dbReference>
<evidence type="ECO:0000256" key="4">
    <source>
        <dbReference type="ARBA" id="ARBA00023237"/>
    </source>
</evidence>
<keyword evidence="5" id="KW-0449">Lipoprotein</keyword>
<feature type="domain" description="Outer membrane lipoprotein BamD-like" evidence="7">
    <location>
        <begin position="54"/>
        <end position="255"/>
    </location>
</feature>